<dbReference type="EMBL" id="JBBPFD010000021">
    <property type="protein sequence ID" value="KAK7882945.1"/>
    <property type="molecule type" value="Genomic_DNA"/>
</dbReference>
<proteinExistence type="predicted"/>
<sequence>MCDQTLRSLVNARLTAAAEDIFALFERTLAEYEEELCRSKQENQRKQVLLDSLLSHRVVLTTADVQITSLTPGLGLDQETPETPQIKEEPQEQLKEDQLQVSEYSDVCVKMKNLKTFNNQQTEYKNETQGEDINSNHTETEEDTWHSYTHNSEACGTHSVVPLSKTFSLNQTTVAFQTTKSRQEQPKRRNTNAPCVRRDFTLTRMYKGT</sequence>
<reference evidence="3" key="1">
    <citation type="submission" date="2024-04" db="EMBL/GenBank/DDBJ databases">
        <title>Salinicola lusitanus LLJ914,a marine bacterium isolated from the Okinawa Trough.</title>
        <authorList>
            <person name="Li J."/>
        </authorList>
    </citation>
    <scope>NUCLEOTIDE SEQUENCE [LARGE SCALE GENOMIC DNA]</scope>
</reference>
<evidence type="ECO:0000313" key="3">
    <source>
        <dbReference type="Proteomes" id="UP001460270"/>
    </source>
</evidence>
<comment type="caution">
    <text evidence="2">The sequence shown here is derived from an EMBL/GenBank/DDBJ whole genome shotgun (WGS) entry which is preliminary data.</text>
</comment>
<gene>
    <name evidence="2" type="ORF">WMY93_029119</name>
</gene>
<dbReference type="AlphaFoldDB" id="A0AAW0MS54"/>
<name>A0AAW0MS54_9GOBI</name>
<organism evidence="2 3">
    <name type="scientific">Mugilogobius chulae</name>
    <name type="common">yellowstripe goby</name>
    <dbReference type="NCBI Taxonomy" id="88201"/>
    <lineage>
        <taxon>Eukaryota</taxon>
        <taxon>Metazoa</taxon>
        <taxon>Chordata</taxon>
        <taxon>Craniata</taxon>
        <taxon>Vertebrata</taxon>
        <taxon>Euteleostomi</taxon>
        <taxon>Actinopterygii</taxon>
        <taxon>Neopterygii</taxon>
        <taxon>Teleostei</taxon>
        <taxon>Neoteleostei</taxon>
        <taxon>Acanthomorphata</taxon>
        <taxon>Gobiaria</taxon>
        <taxon>Gobiiformes</taxon>
        <taxon>Gobioidei</taxon>
        <taxon>Gobiidae</taxon>
        <taxon>Gobionellinae</taxon>
        <taxon>Mugilogobius</taxon>
    </lineage>
</organism>
<keyword evidence="3" id="KW-1185">Reference proteome</keyword>
<protein>
    <submittedName>
        <fullName evidence="2">Uncharacterized protein</fullName>
    </submittedName>
</protein>
<evidence type="ECO:0000313" key="2">
    <source>
        <dbReference type="EMBL" id="KAK7882945.1"/>
    </source>
</evidence>
<feature type="region of interest" description="Disordered" evidence="1">
    <location>
        <begin position="72"/>
        <end position="97"/>
    </location>
</feature>
<dbReference type="Proteomes" id="UP001460270">
    <property type="component" value="Unassembled WGS sequence"/>
</dbReference>
<feature type="compositionally biased region" description="Basic and acidic residues" evidence="1">
    <location>
        <begin position="85"/>
        <end position="97"/>
    </location>
</feature>
<accession>A0AAW0MS54</accession>
<evidence type="ECO:0000256" key="1">
    <source>
        <dbReference type="SAM" id="MobiDB-lite"/>
    </source>
</evidence>